<dbReference type="GO" id="GO:0000155">
    <property type="term" value="F:phosphorelay sensor kinase activity"/>
    <property type="evidence" value="ECO:0007669"/>
    <property type="project" value="InterPro"/>
</dbReference>
<dbReference type="PROSITE" id="PS00108">
    <property type="entry name" value="PROTEIN_KINASE_ST"/>
    <property type="match status" value="1"/>
</dbReference>
<dbReference type="PANTHER" id="PTHR43642:SF1">
    <property type="entry name" value="HYBRID SIGNAL TRANSDUCTION HISTIDINE KINASE G"/>
    <property type="match status" value="1"/>
</dbReference>
<dbReference type="Gene3D" id="1.10.510.10">
    <property type="entry name" value="Transferase(Phosphotransferase) domain 1"/>
    <property type="match status" value="1"/>
</dbReference>
<evidence type="ECO:0000313" key="4">
    <source>
        <dbReference type="Proteomes" id="UP000326354"/>
    </source>
</evidence>
<dbReference type="EMBL" id="AP019860">
    <property type="protein sequence ID" value="BBM83411.1"/>
    <property type="molecule type" value="Genomic_DNA"/>
</dbReference>
<keyword evidence="3" id="KW-0723">Serine/threonine-protein kinase</keyword>
<dbReference type="SUPFAM" id="SSF55874">
    <property type="entry name" value="ATPase domain of HSP90 chaperone/DNA topoisomerase II/histidine kinase"/>
    <property type="match status" value="1"/>
</dbReference>
<dbReference type="InterPro" id="IPR003018">
    <property type="entry name" value="GAF"/>
</dbReference>
<dbReference type="InterPro" id="IPR041664">
    <property type="entry name" value="AAA_16"/>
</dbReference>
<dbReference type="SUPFAM" id="SSF56112">
    <property type="entry name" value="Protein kinase-like (PK-like)"/>
    <property type="match status" value="1"/>
</dbReference>
<dbReference type="PANTHER" id="PTHR43642">
    <property type="entry name" value="HYBRID SIGNAL TRANSDUCTION HISTIDINE KINASE G"/>
    <property type="match status" value="1"/>
</dbReference>
<accession>A0A5S9IL81</accession>
<gene>
    <name evidence="3" type="ORF">UABAM_01763</name>
</gene>
<dbReference type="SUPFAM" id="SSF48452">
    <property type="entry name" value="TPR-like"/>
    <property type="match status" value="1"/>
</dbReference>
<dbReference type="OrthoDB" id="290376at2"/>
<dbReference type="CDD" id="cd14014">
    <property type="entry name" value="STKc_PknB_like"/>
    <property type="match status" value="1"/>
</dbReference>
<evidence type="ECO:0000313" key="3">
    <source>
        <dbReference type="EMBL" id="BBM83411.1"/>
    </source>
</evidence>
<dbReference type="InterPro" id="IPR008271">
    <property type="entry name" value="Ser/Thr_kinase_AS"/>
</dbReference>
<dbReference type="Gene3D" id="3.30.565.10">
    <property type="entry name" value="Histidine kinase-like ATPase, C-terminal domain"/>
    <property type="match status" value="1"/>
</dbReference>
<dbReference type="InterPro" id="IPR027417">
    <property type="entry name" value="P-loop_NTPase"/>
</dbReference>
<dbReference type="Gene3D" id="3.30.450.40">
    <property type="match status" value="1"/>
</dbReference>
<dbReference type="GO" id="GO:0004674">
    <property type="term" value="F:protein serine/threonine kinase activity"/>
    <property type="evidence" value="ECO:0007669"/>
    <property type="project" value="UniProtKB-KW"/>
</dbReference>
<keyword evidence="4" id="KW-1185">Reference proteome</keyword>
<dbReference type="InterPro" id="IPR029016">
    <property type="entry name" value="GAF-like_dom_sf"/>
</dbReference>
<dbReference type="InterPro" id="IPR011009">
    <property type="entry name" value="Kinase-like_dom_sf"/>
</dbReference>
<organism evidence="3 4">
    <name type="scientific">Uabimicrobium amorphum</name>
    <dbReference type="NCBI Taxonomy" id="2596890"/>
    <lineage>
        <taxon>Bacteria</taxon>
        <taxon>Pseudomonadati</taxon>
        <taxon>Planctomycetota</taxon>
        <taxon>Candidatus Uabimicrobiia</taxon>
        <taxon>Candidatus Uabimicrobiales</taxon>
        <taxon>Candidatus Uabimicrobiaceae</taxon>
        <taxon>Candidatus Uabimicrobium</taxon>
    </lineage>
</organism>
<dbReference type="SMART" id="SM00220">
    <property type="entry name" value="S_TKc"/>
    <property type="match status" value="1"/>
</dbReference>
<keyword evidence="3" id="KW-0808">Transferase</keyword>
<name>A0A5S9IL81_UABAM</name>
<dbReference type="GO" id="GO:0016020">
    <property type="term" value="C:membrane"/>
    <property type="evidence" value="ECO:0007669"/>
    <property type="project" value="InterPro"/>
</dbReference>
<dbReference type="Gene3D" id="1.20.5.1930">
    <property type="match status" value="1"/>
</dbReference>
<evidence type="ECO:0000256" key="1">
    <source>
        <dbReference type="SAM" id="Coils"/>
    </source>
</evidence>
<dbReference type="Pfam" id="PF07730">
    <property type="entry name" value="HisKA_3"/>
    <property type="match status" value="1"/>
</dbReference>
<dbReference type="KEGG" id="uam:UABAM_01763"/>
<dbReference type="Gene3D" id="3.30.200.20">
    <property type="entry name" value="Phosphorylase Kinase, domain 1"/>
    <property type="match status" value="1"/>
</dbReference>
<dbReference type="Pfam" id="PF00069">
    <property type="entry name" value="Pkinase"/>
    <property type="match status" value="1"/>
</dbReference>
<evidence type="ECO:0000259" key="2">
    <source>
        <dbReference type="PROSITE" id="PS50011"/>
    </source>
</evidence>
<dbReference type="GO" id="GO:0046983">
    <property type="term" value="F:protein dimerization activity"/>
    <property type="evidence" value="ECO:0007669"/>
    <property type="project" value="InterPro"/>
</dbReference>
<dbReference type="SMART" id="SM00065">
    <property type="entry name" value="GAF"/>
    <property type="match status" value="1"/>
</dbReference>
<dbReference type="InterPro" id="IPR000719">
    <property type="entry name" value="Prot_kinase_dom"/>
</dbReference>
<dbReference type="RefSeq" id="WP_151967610.1">
    <property type="nucleotide sequence ID" value="NZ_AP019860.1"/>
</dbReference>
<dbReference type="GO" id="GO:0005524">
    <property type="term" value="F:ATP binding"/>
    <property type="evidence" value="ECO:0007669"/>
    <property type="project" value="InterPro"/>
</dbReference>
<dbReference type="Gene3D" id="3.40.50.300">
    <property type="entry name" value="P-loop containing nucleotide triphosphate hydrolases"/>
    <property type="match status" value="1"/>
</dbReference>
<sequence>MRQVGDYKLQCKLHENYRASVYKAIRGRDNLAVIVKVVSLLNKKALKHIDNEYKVLQNTHLQNVIAIVDFVKDDDYQLIAYEDINGQSLDRILSSSPLDLERFFLLANRIVAAIDEIHRHDIIHCDIKPSNIIVSSENRVKLTDFGIASKCATKTTVGNIQGSLPYLAPERSGWIDYICDYRSDYYSLGATFYEMLTASLPFTEKDTDKLIHAHIAQTPPSPDLLNQEIPVSLSKVVLKLLEKNPQDRYINTKSLMYDLQVAQNSYSSINSTIVTPQLSFEFSTKFYGRDKEVQILCDHFMQFLKHDKPFLNIISGPMGSGKTTVVHSCYQTFFQYDIFFSQTKCENADKPYAAVVQLARGLVFYILTQQANVIKKWREKLSCFPQKDLQEIMKFVPDLANLVSCPSTTSSFEGSLAVIWRSFFSLFVTEKPLLCFIDDIQWIDESSWIWMLAILEYEINVFFVCTSRNSISQITNTTQNLQNVAVSELCLQPLDDQNIERWIEDCTREKIKDIGSLVKVVRQKTRGNVLCIREFLQMLDERKLLYYDREWCYDLEKIIQSGDYTISYTMVRMDNFSQETIDVLQWMCCMGNEFDRNMLCELVTQQTTTQITQVLSKLQRESIIVPCENERDTYRFTHDSIRETLYENMDTTKRESCHYAIGMCLHKSLKMPFDIVQHLNMAITTVKKQHNETICIDCNIKAGEMATKSNAYPLAIKFLTIAHNLVVESAHNDKKWLFAIYILLGECEFLRGNISVAEKYFSQLENMHLDVEQQFAVCKLRLILYSNFGEYKTAAKFGLRALHLAEHPIPYDISLFKIITQVFKNVYYYWHRSTDMPQEIHDKMIVLKDLMVVVFMCENPKLFLFMLLQQIQVVRQYGENAFTAQVYIFKAQLSIFFKKYGTAQKLAHKALILCQKYGDPSVSCRVKFFYIASINHWNNHLDSGIAYIKKQVEEAQYAKDHTMFSYGNTQLAIHYLYSGKSLEKTSAVFKQIFMISSKNERLDMCHKLMLVLYEFKNIMDGSSIHKNWQSHEFDEKHFPDLEEASCTIVYIHKVELLYIFHHYNIAYEYTQKVLTILPYSLLVASGTQMSWYFVFYYTLVICAMYKTQSKKQQRQYRRLVHKNKKICKSWAKNCAQNFQHIYMLICAEEARILQKTFRAMQFYDKAIYYAKENGFVHHQGIANEKAGEFYLDMGKEKIAEAYLRSAYECYRKWGGNAKVRALESQYSQLFYFAREKFADTLSSLTATIAREKIDLQTILKTGVVLSSELDLDILVEKWLNIAVESTGATKGILLREENNALQIMGEYGRKTSPQTKFAYSVLNYVQQTRQKFVVGDASKEEKLSHDDYILENNVKSIMCLPLVNQKKQVAILYLENNLVRNVFHHNAVIEFLTVQAAIAIENAILYRRLSEQMSERQKLQQRILQISDDEKQRLGQDIHDGLGQYATAIQLSLHALHHQLEKAESPFTINMLELMDMAKEMTQRISHMARGLVSLNVKNKNLEEVLESLVASSEKFLLVKCHLHYDSNAVIDDPVVVKHLYMIAQEAIHNAKKHAQATNIWISVTTENSEGALQICNDGLSFTDETSKGLGLFTMNNRAQIIGGNLLIKKGEKTSIVCNFFHSSRDVSIQPDF</sequence>
<protein>
    <submittedName>
        <fullName evidence="3">Serine/threonine protein kinase</fullName>
    </submittedName>
</protein>
<keyword evidence="3" id="KW-0418">Kinase</keyword>
<dbReference type="Pfam" id="PF13191">
    <property type="entry name" value="AAA_16"/>
    <property type="match status" value="1"/>
</dbReference>
<dbReference type="Proteomes" id="UP000326354">
    <property type="component" value="Chromosome"/>
</dbReference>
<feature type="coiled-coil region" evidence="1">
    <location>
        <begin position="1402"/>
        <end position="1429"/>
    </location>
</feature>
<dbReference type="SUPFAM" id="SSF55781">
    <property type="entry name" value="GAF domain-like"/>
    <property type="match status" value="1"/>
</dbReference>
<proteinExistence type="predicted"/>
<dbReference type="InterPro" id="IPR053159">
    <property type="entry name" value="Hybrid_Histidine_Kinase"/>
</dbReference>
<feature type="domain" description="Protein kinase" evidence="2">
    <location>
        <begin position="7"/>
        <end position="260"/>
    </location>
</feature>
<dbReference type="InterPro" id="IPR011990">
    <property type="entry name" value="TPR-like_helical_dom_sf"/>
</dbReference>
<dbReference type="InterPro" id="IPR036890">
    <property type="entry name" value="HATPase_C_sf"/>
</dbReference>
<dbReference type="InterPro" id="IPR011712">
    <property type="entry name" value="Sig_transdc_His_kin_sub3_dim/P"/>
</dbReference>
<reference evidence="3 4" key="1">
    <citation type="submission" date="2019-08" db="EMBL/GenBank/DDBJ databases">
        <title>Complete genome sequence of Candidatus Uab amorphum.</title>
        <authorList>
            <person name="Shiratori T."/>
            <person name="Suzuki S."/>
            <person name="Kakizawa Y."/>
            <person name="Ishida K."/>
        </authorList>
    </citation>
    <scope>NUCLEOTIDE SEQUENCE [LARGE SCALE GENOMIC DNA]</scope>
    <source>
        <strain evidence="3 4">SRT547</strain>
    </source>
</reference>
<keyword evidence="1" id="KW-0175">Coiled coil</keyword>
<dbReference type="SUPFAM" id="SSF52540">
    <property type="entry name" value="P-loop containing nucleoside triphosphate hydrolases"/>
    <property type="match status" value="1"/>
</dbReference>
<dbReference type="PROSITE" id="PS50011">
    <property type="entry name" value="PROTEIN_KINASE_DOM"/>
    <property type="match status" value="1"/>
</dbReference>
<dbReference type="Gene3D" id="1.25.40.10">
    <property type="entry name" value="Tetratricopeptide repeat domain"/>
    <property type="match status" value="1"/>
</dbReference>
<dbReference type="Pfam" id="PF01590">
    <property type="entry name" value="GAF"/>
    <property type="match status" value="1"/>
</dbReference>
<dbReference type="CDD" id="cd16917">
    <property type="entry name" value="HATPase_UhpB-NarQ-NarX-like"/>
    <property type="match status" value="1"/>
</dbReference>